<feature type="transmembrane region" description="Helical" evidence="5">
    <location>
        <begin position="331"/>
        <end position="350"/>
    </location>
</feature>
<evidence type="ECO:0000256" key="4">
    <source>
        <dbReference type="SAM" id="MobiDB-lite"/>
    </source>
</evidence>
<evidence type="ECO:0000313" key="7">
    <source>
        <dbReference type="Proteomes" id="UP000245771"/>
    </source>
</evidence>
<dbReference type="STRING" id="1280837.A0A316V8E1"/>
<reference evidence="6 7" key="1">
    <citation type="journal article" date="2018" name="Mol. Biol. Evol.">
        <title>Broad Genomic Sampling Reveals a Smut Pathogenic Ancestry of the Fungal Clade Ustilaginomycotina.</title>
        <authorList>
            <person name="Kijpornyongpan T."/>
            <person name="Mondo S.J."/>
            <person name="Barry K."/>
            <person name="Sandor L."/>
            <person name="Lee J."/>
            <person name="Lipzen A."/>
            <person name="Pangilinan J."/>
            <person name="LaButti K."/>
            <person name="Hainaut M."/>
            <person name="Henrissat B."/>
            <person name="Grigoriev I.V."/>
            <person name="Spatafora J.W."/>
            <person name="Aime M.C."/>
        </authorList>
    </citation>
    <scope>NUCLEOTIDE SEQUENCE [LARGE SCALE GENOMIC DNA]</scope>
    <source>
        <strain evidence="6 7">MCA 3882</strain>
    </source>
</reference>
<keyword evidence="7" id="KW-1185">Reference proteome</keyword>
<feature type="compositionally biased region" description="Pro residues" evidence="4">
    <location>
        <begin position="161"/>
        <end position="170"/>
    </location>
</feature>
<dbReference type="PANTHER" id="PTHR28263:SF1">
    <property type="entry name" value="GOLGI TO ER TRAFFIC PROTEIN 2"/>
    <property type="match status" value="1"/>
</dbReference>
<dbReference type="RefSeq" id="XP_025352047.1">
    <property type="nucleotide sequence ID" value="XM_025503079.1"/>
</dbReference>
<feature type="region of interest" description="Disordered" evidence="4">
    <location>
        <begin position="41"/>
        <end position="67"/>
    </location>
</feature>
<evidence type="ECO:0000256" key="5">
    <source>
        <dbReference type="SAM" id="Phobius"/>
    </source>
</evidence>
<protein>
    <submittedName>
        <fullName evidence="6">Uncharacterized protein</fullName>
    </submittedName>
</protein>
<sequence>MASEEPTASADASSAAADAKARREARKARILGAGNDRLARITKTGRGGEAEALYSNPPKPLGGNVNASIDDDEVLQRANAALLGGTGNADDDPQDIDISQHQSAQTNPFLAMMQQQQQAGAGGQADQAGMPQDLQGMMRAMQEAMMNASQGQPGQPGQGPGGPPQSPFPFGPGAATAQQVPAGPSTTDAIFNLLRVFIFAIFGIALVYGALFGRHADAKQTVTEHATEQILDKFAHMSSLHRWARLAYERPAQWEAKYFSMESFGLPIPEGIPVFWLFITLEIGLQSMRIMLQRRRPAPPGFLLKVASFIPNANIQLLIRTLASYLPLLDAFINDIAVVVFTIGCAILFASWKVGLDPILAPSDATMPQGILASGIQNIADAANAVVSETVHAVPDIINPAGPPM</sequence>
<evidence type="ECO:0000313" key="6">
    <source>
        <dbReference type="EMBL" id="PWN31745.1"/>
    </source>
</evidence>
<dbReference type="InParanoid" id="A0A316V8E1"/>
<dbReference type="EMBL" id="KZ819607">
    <property type="protein sequence ID" value="PWN31745.1"/>
    <property type="molecule type" value="Genomic_DNA"/>
</dbReference>
<keyword evidence="3 5" id="KW-0472">Membrane</keyword>
<dbReference type="InterPro" id="IPR028143">
    <property type="entry name" value="Get2/sif1"/>
</dbReference>
<feature type="region of interest" description="Disordered" evidence="4">
    <location>
        <begin position="145"/>
        <end position="182"/>
    </location>
</feature>
<feature type="region of interest" description="Disordered" evidence="4">
    <location>
        <begin position="1"/>
        <end position="25"/>
    </location>
</feature>
<evidence type="ECO:0000256" key="1">
    <source>
        <dbReference type="ARBA" id="ARBA00022692"/>
    </source>
</evidence>
<dbReference type="GO" id="GO:0006890">
    <property type="term" value="P:retrograde vesicle-mediated transport, Golgi to endoplasmic reticulum"/>
    <property type="evidence" value="ECO:0007669"/>
    <property type="project" value="TreeGrafter"/>
</dbReference>
<organism evidence="6 7">
    <name type="scientific">Meira miltonrushii</name>
    <dbReference type="NCBI Taxonomy" id="1280837"/>
    <lineage>
        <taxon>Eukaryota</taxon>
        <taxon>Fungi</taxon>
        <taxon>Dikarya</taxon>
        <taxon>Basidiomycota</taxon>
        <taxon>Ustilaginomycotina</taxon>
        <taxon>Exobasidiomycetes</taxon>
        <taxon>Exobasidiales</taxon>
        <taxon>Brachybasidiaceae</taxon>
        <taxon>Meira</taxon>
    </lineage>
</organism>
<evidence type="ECO:0000256" key="3">
    <source>
        <dbReference type="ARBA" id="ARBA00023136"/>
    </source>
</evidence>
<feature type="transmembrane region" description="Helical" evidence="5">
    <location>
        <begin position="193"/>
        <end position="211"/>
    </location>
</feature>
<keyword evidence="2 5" id="KW-1133">Transmembrane helix</keyword>
<feature type="compositionally biased region" description="Low complexity" evidence="4">
    <location>
        <begin position="1"/>
        <end position="18"/>
    </location>
</feature>
<dbReference type="Proteomes" id="UP000245771">
    <property type="component" value="Unassembled WGS sequence"/>
</dbReference>
<dbReference type="GeneID" id="37024860"/>
<feature type="transmembrane region" description="Helical" evidence="5">
    <location>
        <begin position="264"/>
        <end position="281"/>
    </location>
</feature>
<accession>A0A316V8E1</accession>
<name>A0A316V8E1_9BASI</name>
<evidence type="ECO:0000256" key="2">
    <source>
        <dbReference type="ARBA" id="ARBA00022989"/>
    </source>
</evidence>
<dbReference type="PANTHER" id="PTHR28263">
    <property type="entry name" value="GOLGI TO ER TRAFFIC PROTEIN 2"/>
    <property type="match status" value="1"/>
</dbReference>
<proteinExistence type="predicted"/>
<keyword evidence="1 5" id="KW-0812">Transmembrane</keyword>
<dbReference type="OrthoDB" id="5393181at2759"/>
<dbReference type="AlphaFoldDB" id="A0A316V8E1"/>
<gene>
    <name evidence="6" type="ORF">FA14DRAFT_92512</name>
</gene>
<dbReference type="Pfam" id="PF08690">
    <property type="entry name" value="GET2"/>
    <property type="match status" value="2"/>
</dbReference>